<evidence type="ECO:0000313" key="3">
    <source>
        <dbReference type="Proteomes" id="UP000199013"/>
    </source>
</evidence>
<feature type="compositionally biased region" description="Basic and acidic residues" evidence="1">
    <location>
        <begin position="88"/>
        <end position="102"/>
    </location>
</feature>
<dbReference type="Proteomes" id="UP000199013">
    <property type="component" value="Unassembled WGS sequence"/>
</dbReference>
<feature type="compositionally biased region" description="Polar residues" evidence="1">
    <location>
        <begin position="73"/>
        <end position="86"/>
    </location>
</feature>
<feature type="region of interest" description="Disordered" evidence="1">
    <location>
        <begin position="62"/>
        <end position="102"/>
    </location>
</feature>
<dbReference type="AlphaFoldDB" id="A0A1C3PGL8"/>
<accession>A0A1C3PGL8</accession>
<evidence type="ECO:0008006" key="4">
    <source>
        <dbReference type="Google" id="ProtNLM"/>
    </source>
</evidence>
<proteinExistence type="predicted"/>
<keyword evidence="3" id="KW-1185">Reference proteome</keyword>
<reference evidence="3" key="1">
    <citation type="submission" date="2016-02" db="EMBL/GenBank/DDBJ databases">
        <authorList>
            <person name="Wibberg D."/>
        </authorList>
    </citation>
    <scope>NUCLEOTIDE SEQUENCE [LARGE SCALE GENOMIC DNA]</scope>
</reference>
<feature type="region of interest" description="Disordered" evidence="1">
    <location>
        <begin position="137"/>
        <end position="158"/>
    </location>
</feature>
<name>A0A1C3PGL8_9ACTN</name>
<protein>
    <recommendedName>
        <fullName evidence="4">Antitoxin</fullName>
    </recommendedName>
</protein>
<evidence type="ECO:0000313" key="2">
    <source>
        <dbReference type="EMBL" id="SBW28965.1"/>
    </source>
</evidence>
<evidence type="ECO:0000256" key="1">
    <source>
        <dbReference type="SAM" id="MobiDB-lite"/>
    </source>
</evidence>
<sequence>MEQALTLYEQTLANALLPRLADEVESTGEPVVLVRDGHQDVMLVPAVDATAYRAWMSHRETVDLATGPDGRSPTPTASTPEASSPQADKADPRGRCHGHESHLPRYPVRRLVTQGMMSAILDCRGWLLSLVGVAGFEPTTSSSRTKRATKLRHTPRPS</sequence>
<feature type="compositionally biased region" description="Basic residues" evidence="1">
    <location>
        <begin position="144"/>
        <end position="158"/>
    </location>
</feature>
<dbReference type="EMBL" id="FLUV01002583">
    <property type="protein sequence ID" value="SBW28965.1"/>
    <property type="molecule type" value="Genomic_DNA"/>
</dbReference>
<dbReference type="AntiFam" id="ANF00014">
    <property type="entry name" value="tRNA translation"/>
</dbReference>
<organism evidence="2 3">
    <name type="scientific">Candidatus Protofrankia californiensis</name>
    <dbReference type="NCBI Taxonomy" id="1839754"/>
    <lineage>
        <taxon>Bacteria</taxon>
        <taxon>Bacillati</taxon>
        <taxon>Actinomycetota</taxon>
        <taxon>Actinomycetes</taxon>
        <taxon>Frankiales</taxon>
        <taxon>Frankiaceae</taxon>
        <taxon>Protofrankia</taxon>
    </lineage>
</organism>
<gene>
    <name evidence="2" type="ORF">FDG2_6253</name>
</gene>